<dbReference type="InterPro" id="IPR029063">
    <property type="entry name" value="SAM-dependent_MTases_sf"/>
</dbReference>
<dbReference type="Gene3D" id="3.40.50.150">
    <property type="entry name" value="Vaccinia Virus protein VP39"/>
    <property type="match status" value="1"/>
</dbReference>
<keyword evidence="1" id="KW-0489">Methyltransferase</keyword>
<dbReference type="GO" id="GO:0102208">
    <property type="term" value="F:2-polyprenyl-6-hydroxyphenol methylase activity"/>
    <property type="evidence" value="ECO:0007669"/>
    <property type="project" value="UniProtKB-EC"/>
</dbReference>
<dbReference type="KEGG" id="hhg:XM38_023980"/>
<name>A0A1Z3HMH1_9CYAN</name>
<dbReference type="Pfam" id="PF13489">
    <property type="entry name" value="Methyltransf_23"/>
    <property type="match status" value="1"/>
</dbReference>
<reference evidence="1 2" key="1">
    <citation type="journal article" date="2016" name="Biochim. Biophys. Acta">
        <title>Characterization of red-shifted phycobilisomes isolated from the chlorophyll f-containing cyanobacterium Halomicronema hongdechloris.</title>
        <authorList>
            <person name="Li Y."/>
            <person name="Lin Y."/>
            <person name="Garvey C.J."/>
            <person name="Birch D."/>
            <person name="Corkery R.W."/>
            <person name="Loughlin P.C."/>
            <person name="Scheer H."/>
            <person name="Willows R.D."/>
            <person name="Chen M."/>
        </authorList>
    </citation>
    <scope>NUCLEOTIDE SEQUENCE [LARGE SCALE GENOMIC DNA]</scope>
    <source>
        <strain evidence="1 2">C2206</strain>
    </source>
</reference>
<dbReference type="GO" id="GO:0032259">
    <property type="term" value="P:methylation"/>
    <property type="evidence" value="ECO:0007669"/>
    <property type="project" value="UniProtKB-KW"/>
</dbReference>
<keyword evidence="1" id="KW-0830">Ubiquinone</keyword>
<dbReference type="AlphaFoldDB" id="A0A1Z3HMH1"/>
<proteinExistence type="predicted"/>
<organism evidence="1 2">
    <name type="scientific">Halomicronema hongdechloris C2206</name>
    <dbReference type="NCBI Taxonomy" id="1641165"/>
    <lineage>
        <taxon>Bacteria</taxon>
        <taxon>Bacillati</taxon>
        <taxon>Cyanobacteriota</taxon>
        <taxon>Cyanophyceae</taxon>
        <taxon>Nodosilineales</taxon>
        <taxon>Nodosilineaceae</taxon>
        <taxon>Halomicronema</taxon>
    </lineage>
</organism>
<keyword evidence="1" id="KW-0808">Transferase</keyword>
<evidence type="ECO:0000313" key="2">
    <source>
        <dbReference type="Proteomes" id="UP000191901"/>
    </source>
</evidence>
<keyword evidence="2" id="KW-1185">Reference proteome</keyword>
<accession>A0A1Z3HMH1</accession>
<dbReference type="CDD" id="cd02440">
    <property type="entry name" value="AdoMet_MTases"/>
    <property type="match status" value="1"/>
</dbReference>
<dbReference type="SUPFAM" id="SSF53335">
    <property type="entry name" value="S-adenosyl-L-methionine-dependent methyltransferases"/>
    <property type="match status" value="1"/>
</dbReference>
<dbReference type="RefSeq" id="WP_080813039.1">
    <property type="nucleotide sequence ID" value="NZ_CP021983.2"/>
</dbReference>
<dbReference type="EC" id="2.1.1.222" evidence="1"/>
<dbReference type="EMBL" id="CP021983">
    <property type="protein sequence ID" value="ASC71446.1"/>
    <property type="molecule type" value="Genomic_DNA"/>
</dbReference>
<dbReference type="STRING" id="1641165.XM38_22750"/>
<evidence type="ECO:0000313" key="1">
    <source>
        <dbReference type="EMBL" id="ASC71446.1"/>
    </source>
</evidence>
<gene>
    <name evidence="1" type="primary">ubiG_1</name>
    <name evidence="1" type="ORF">XM38_023980</name>
</gene>
<protein>
    <submittedName>
        <fullName evidence="1">Ubiquinone biosynthesis O-methyltransferase</fullName>
        <ecNumber evidence="1">2.1.1.222</ecNumber>
    </submittedName>
</protein>
<dbReference type="Proteomes" id="UP000191901">
    <property type="component" value="Chromosome"/>
</dbReference>
<dbReference type="OrthoDB" id="449182at2"/>
<dbReference type="PANTHER" id="PTHR43861">
    <property type="entry name" value="TRANS-ACONITATE 2-METHYLTRANSFERASE-RELATED"/>
    <property type="match status" value="1"/>
</dbReference>
<sequence>MDSQSARISGSKESSILCPICQSRRQRELYPTHGGQLVRCCDCQVVLFTPRPSQAELDRYYNAQSYYEHYQSSPMGQAVFAQHRYQQLCRVLRRYAPYLLTQQPRVMLDVGCGTGQLLAVAATQGWQIQGIDLSAAAVKQAQEQLGPVVQRGTIAEIASSPNIYDLITSYHVIEHLLDPVLLLRHIYKVLRPGGAVFIETPNIDSLGARLRGNRWSHIIPPEHITYFNPTSLQRALQQAGFQTIQTLTIRPQVIESLAHIPLFLKGIASLAYTVAPWMNLGASLQAIALKPSCHG</sequence>